<evidence type="ECO:0000256" key="3">
    <source>
        <dbReference type="ARBA" id="ARBA00022475"/>
    </source>
</evidence>
<evidence type="ECO:0000259" key="8">
    <source>
        <dbReference type="PROSITE" id="PS50928"/>
    </source>
</evidence>
<evidence type="ECO:0000313" key="9">
    <source>
        <dbReference type="EMBL" id="SDH71988.1"/>
    </source>
</evidence>
<reference evidence="9 10" key="1">
    <citation type="submission" date="2016-10" db="EMBL/GenBank/DDBJ databases">
        <authorList>
            <person name="de Groot N.N."/>
        </authorList>
    </citation>
    <scope>NUCLEOTIDE SEQUENCE [LARGE SCALE GENOMIC DNA]</scope>
    <source>
        <strain evidence="9 10">CGMCC 4.3143</strain>
    </source>
</reference>
<dbReference type="PROSITE" id="PS50928">
    <property type="entry name" value="ABC_TM1"/>
    <property type="match status" value="1"/>
</dbReference>
<dbReference type="Pfam" id="PF00528">
    <property type="entry name" value="BPD_transp_1"/>
    <property type="match status" value="1"/>
</dbReference>
<protein>
    <submittedName>
        <fullName evidence="9">Peptide/nickel transport system permease protein</fullName>
    </submittedName>
</protein>
<sequence length="317" mass="33796">MLQFAVKRFLRGVLVILLVTFLVIVLLSLAPGSVASVILGDNATPEAVADLEHKMGLDRSIFIQWLSWLASAVTGNLGVSPVTYQQVTTAIFERLPVTLEIALLALIIALVIAVPLATIAARRPEGGVDRGITGLTSVFLSIPAFVAAPVLVYLLAVEARLFPVAGWAPLSEGLGPNLRAAFLPALCVALIEVAAFQRILRADLVTTLREDYVEAARAKGMSSRYVLWRHAFRPSSFSLLTVAGISLGRLIGGTIIVEMFFSLPGLGQLVAGAISSRDIVMVQGVVTFVAVAYVLINTIVDVGYGLLDPRVRLAVSR</sequence>
<dbReference type="InterPro" id="IPR000515">
    <property type="entry name" value="MetI-like"/>
</dbReference>
<evidence type="ECO:0000256" key="4">
    <source>
        <dbReference type="ARBA" id="ARBA00022692"/>
    </source>
</evidence>
<feature type="transmembrane region" description="Helical" evidence="7">
    <location>
        <begin position="101"/>
        <end position="120"/>
    </location>
</feature>
<gene>
    <name evidence="9" type="ORF">SAMN05216377_1415</name>
</gene>
<dbReference type="STRING" id="366584.SAMN05216377_1415"/>
<dbReference type="CDD" id="cd06261">
    <property type="entry name" value="TM_PBP2"/>
    <property type="match status" value="1"/>
</dbReference>
<evidence type="ECO:0000313" key="10">
    <source>
        <dbReference type="Proteomes" id="UP000198967"/>
    </source>
</evidence>
<dbReference type="EMBL" id="FNBE01000041">
    <property type="protein sequence ID" value="SDH71988.1"/>
    <property type="molecule type" value="Genomic_DNA"/>
</dbReference>
<feature type="transmembrane region" description="Helical" evidence="7">
    <location>
        <begin position="281"/>
        <end position="307"/>
    </location>
</feature>
<keyword evidence="10" id="KW-1185">Reference proteome</keyword>
<dbReference type="GO" id="GO:0055085">
    <property type="term" value="P:transmembrane transport"/>
    <property type="evidence" value="ECO:0007669"/>
    <property type="project" value="InterPro"/>
</dbReference>
<dbReference type="InterPro" id="IPR035906">
    <property type="entry name" value="MetI-like_sf"/>
</dbReference>
<feature type="transmembrane region" description="Helical" evidence="7">
    <location>
        <begin position="132"/>
        <end position="156"/>
    </location>
</feature>
<feature type="transmembrane region" description="Helical" evidence="7">
    <location>
        <begin position="237"/>
        <end position="261"/>
    </location>
</feature>
<feature type="transmembrane region" description="Helical" evidence="7">
    <location>
        <begin position="12"/>
        <end position="30"/>
    </location>
</feature>
<keyword evidence="3" id="KW-1003">Cell membrane</keyword>
<keyword evidence="5 7" id="KW-1133">Transmembrane helix</keyword>
<proteinExistence type="inferred from homology"/>
<dbReference type="InterPro" id="IPR045621">
    <property type="entry name" value="BPD_transp_1_N"/>
</dbReference>
<name>A0A1G8EQ46_PSEOR</name>
<feature type="domain" description="ABC transmembrane type-1" evidence="8">
    <location>
        <begin position="95"/>
        <end position="304"/>
    </location>
</feature>
<dbReference type="Gene3D" id="1.10.3720.10">
    <property type="entry name" value="MetI-like"/>
    <property type="match status" value="1"/>
</dbReference>
<comment type="subcellular location">
    <subcellularLocation>
        <location evidence="1 7">Cell membrane</location>
        <topology evidence="1 7">Multi-pass membrane protein</topology>
    </subcellularLocation>
</comment>
<dbReference type="GO" id="GO:0005886">
    <property type="term" value="C:plasma membrane"/>
    <property type="evidence" value="ECO:0007669"/>
    <property type="project" value="UniProtKB-SubCell"/>
</dbReference>
<evidence type="ECO:0000256" key="2">
    <source>
        <dbReference type="ARBA" id="ARBA00022448"/>
    </source>
</evidence>
<comment type="similarity">
    <text evidence="7">Belongs to the binding-protein-dependent transport system permease family.</text>
</comment>
<dbReference type="Pfam" id="PF19300">
    <property type="entry name" value="BPD_transp_1_N"/>
    <property type="match status" value="1"/>
</dbReference>
<evidence type="ECO:0000256" key="6">
    <source>
        <dbReference type="ARBA" id="ARBA00023136"/>
    </source>
</evidence>
<dbReference type="SUPFAM" id="SSF161098">
    <property type="entry name" value="MetI-like"/>
    <property type="match status" value="1"/>
</dbReference>
<keyword evidence="2 7" id="KW-0813">Transport</keyword>
<evidence type="ECO:0000256" key="5">
    <source>
        <dbReference type="ARBA" id="ARBA00022989"/>
    </source>
</evidence>
<organism evidence="9 10">
    <name type="scientific">Pseudonocardia oroxyli</name>
    <dbReference type="NCBI Taxonomy" id="366584"/>
    <lineage>
        <taxon>Bacteria</taxon>
        <taxon>Bacillati</taxon>
        <taxon>Actinomycetota</taxon>
        <taxon>Actinomycetes</taxon>
        <taxon>Pseudonocardiales</taxon>
        <taxon>Pseudonocardiaceae</taxon>
        <taxon>Pseudonocardia</taxon>
    </lineage>
</organism>
<dbReference type="PANTHER" id="PTHR43163:SF6">
    <property type="entry name" value="DIPEPTIDE TRANSPORT SYSTEM PERMEASE PROTEIN DPPB-RELATED"/>
    <property type="match status" value="1"/>
</dbReference>
<accession>A0A1G8EQ46</accession>
<dbReference type="Proteomes" id="UP000198967">
    <property type="component" value="Unassembled WGS sequence"/>
</dbReference>
<evidence type="ECO:0000256" key="1">
    <source>
        <dbReference type="ARBA" id="ARBA00004651"/>
    </source>
</evidence>
<keyword evidence="6 7" id="KW-0472">Membrane</keyword>
<dbReference type="RefSeq" id="WP_093089890.1">
    <property type="nucleotide sequence ID" value="NZ_FNBE01000041.1"/>
</dbReference>
<dbReference type="PANTHER" id="PTHR43163">
    <property type="entry name" value="DIPEPTIDE TRANSPORT SYSTEM PERMEASE PROTEIN DPPB-RELATED"/>
    <property type="match status" value="1"/>
</dbReference>
<evidence type="ECO:0000256" key="7">
    <source>
        <dbReference type="RuleBase" id="RU363032"/>
    </source>
</evidence>
<dbReference type="AlphaFoldDB" id="A0A1G8EQ46"/>
<dbReference type="OrthoDB" id="3543764at2"/>
<keyword evidence="4 7" id="KW-0812">Transmembrane</keyword>